<dbReference type="SUPFAM" id="SSF52540">
    <property type="entry name" value="P-loop containing nucleoside triphosphate hydrolases"/>
    <property type="match status" value="1"/>
</dbReference>
<protein>
    <submittedName>
        <fullName evidence="3">Dynamin family protein</fullName>
    </submittedName>
</protein>
<evidence type="ECO:0000313" key="3">
    <source>
        <dbReference type="EMBL" id="ATV59243.1"/>
    </source>
</evidence>
<dbReference type="InterPro" id="IPR045063">
    <property type="entry name" value="Dynamin_N"/>
</dbReference>
<proteinExistence type="predicted"/>
<sequence>MISKDYKQNKEQVLAIYDSFKKVCEKSEKKVSENIESFAQKIKNDVFKLMVLGEAKSGKSTFINAYLGKEVVPMDVRQCTSAIIEIKSGKEFKLKAKTAVGGESSISGYEKISNFLKTHATISDKYRTIPITTINNEILIKHKGRIPEHTIDSFIKEVTKDNIYNIDINEYNRLIKEYINENKNSWEKIITEIEIIYPLPKEMDGITLIDSPGVGAGGNVGIIAEKFIEKADAIIFVKYLKGQALESTTFMNFFRNNITNIERSCLFLVLNGKSDLQGSEYNSLMEQAIQMYGNDLKPEKIIGVDSKVQLFLNKCRELGTEESIDDFFEKLDETNEDFPPASNCWLKSMRTGGLSVFEKKMEEISNFNRIHTALEKFAHFSKYLQLRNFLTNLENEYKRYFGLYSSILNEAKKNVNDPEILEDRIKTKKKEIQDAYIKINEGIDDISKKFLDNINGEGIIVNEAEKMKNTYEKKLENFKNLPENKINNTTFNSMKIITFDAIDEAKKFRREIANKVIEECNQKLIQYTNDSSMIPADVYSPNFTEADFDTIDDEALKKSSGYNDIQSGITFKKTEKIPFHHLKEHVRLVANSISDRLNDEIIPAMIKNVVIYVQKCIEVYKEQLTLHKNELENEYQKLLDDQKNNNSIIANINDLERKIEIIKKESNSVSELKTELKNYVEEQ</sequence>
<dbReference type="EMBL" id="CP024699">
    <property type="protein sequence ID" value="ATV59243.1"/>
    <property type="molecule type" value="Genomic_DNA"/>
</dbReference>
<dbReference type="InterPro" id="IPR027417">
    <property type="entry name" value="P-loop_NTPase"/>
</dbReference>
<evidence type="ECO:0000259" key="2">
    <source>
        <dbReference type="Pfam" id="PF00350"/>
    </source>
</evidence>
<dbReference type="Pfam" id="PF00350">
    <property type="entry name" value="Dynamin_N"/>
    <property type="match status" value="1"/>
</dbReference>
<dbReference type="AlphaFoldDB" id="A0A2D3NV04"/>
<dbReference type="PANTHER" id="PTHR26392:SF92">
    <property type="entry name" value="PROTEIN KINASE DOMAIN-CONTAINING PROTEIN"/>
    <property type="match status" value="1"/>
</dbReference>
<feature type="domain" description="Dynamin N-terminal" evidence="2">
    <location>
        <begin position="50"/>
        <end position="242"/>
    </location>
</feature>
<dbReference type="PANTHER" id="PTHR26392">
    <property type="entry name" value="MITOGEN-ACTIVATED PROTEIN KINASE KINASE KINASE 7-RELATED"/>
    <property type="match status" value="1"/>
</dbReference>
<keyword evidence="1" id="KW-0175">Coiled coil</keyword>
<accession>A0A2D3NV04</accession>
<reference evidence="3 4" key="1">
    <citation type="submission" date="2017-11" db="EMBL/GenBank/DDBJ databases">
        <title>Genome sequencing of Fusobacterium periodonticum KCOM 1261.</title>
        <authorList>
            <person name="Kook J.-K."/>
            <person name="Park S.-N."/>
            <person name="Lim Y.K."/>
        </authorList>
    </citation>
    <scope>NUCLEOTIDE SEQUENCE [LARGE SCALE GENOMIC DNA]</scope>
    <source>
        <strain evidence="3 4">KCOM 1261</strain>
    </source>
</reference>
<dbReference type="Proteomes" id="UP000230056">
    <property type="component" value="Chromosome"/>
</dbReference>
<organism evidence="3 4">
    <name type="scientific">Fusobacterium pseudoperiodonticum</name>
    <dbReference type="NCBI Taxonomy" id="2663009"/>
    <lineage>
        <taxon>Bacteria</taxon>
        <taxon>Fusobacteriati</taxon>
        <taxon>Fusobacteriota</taxon>
        <taxon>Fusobacteriia</taxon>
        <taxon>Fusobacteriales</taxon>
        <taxon>Fusobacteriaceae</taxon>
        <taxon>Fusobacterium</taxon>
    </lineage>
</organism>
<dbReference type="Gene3D" id="3.40.50.300">
    <property type="entry name" value="P-loop containing nucleotide triphosphate hydrolases"/>
    <property type="match status" value="1"/>
</dbReference>
<evidence type="ECO:0000313" key="4">
    <source>
        <dbReference type="Proteomes" id="UP000230056"/>
    </source>
</evidence>
<dbReference type="RefSeq" id="WP_100024752.1">
    <property type="nucleotide sequence ID" value="NZ_CP024699.1"/>
</dbReference>
<feature type="coiled-coil region" evidence="1">
    <location>
        <begin position="617"/>
        <end position="682"/>
    </location>
</feature>
<gene>
    <name evidence="3" type="ORF">CTM72_05430</name>
</gene>
<name>A0A2D3NV04_9FUSO</name>
<evidence type="ECO:0000256" key="1">
    <source>
        <dbReference type="SAM" id="Coils"/>
    </source>
</evidence>